<dbReference type="EMBL" id="JADCUA010000004">
    <property type="protein sequence ID" value="KAH9840947.1"/>
    <property type="molecule type" value="Genomic_DNA"/>
</dbReference>
<dbReference type="RefSeq" id="XP_047782413.1">
    <property type="nucleotide sequence ID" value="XM_047920238.1"/>
</dbReference>
<evidence type="ECO:0000256" key="1">
    <source>
        <dbReference type="SAM" id="MobiDB-lite"/>
    </source>
</evidence>
<gene>
    <name evidence="2" type="ORF">C8Q71DRAFT_702230</name>
</gene>
<evidence type="ECO:0000313" key="3">
    <source>
        <dbReference type="Proteomes" id="UP000814176"/>
    </source>
</evidence>
<comment type="caution">
    <text evidence="2">The sequence shown here is derived from an EMBL/GenBank/DDBJ whole genome shotgun (WGS) entry which is preliminary data.</text>
</comment>
<feature type="region of interest" description="Disordered" evidence="1">
    <location>
        <begin position="1"/>
        <end position="30"/>
    </location>
</feature>
<dbReference type="Proteomes" id="UP000814176">
    <property type="component" value="Unassembled WGS sequence"/>
</dbReference>
<keyword evidence="3" id="KW-1185">Reference proteome</keyword>
<reference evidence="2 3" key="1">
    <citation type="journal article" date="2021" name="Environ. Microbiol.">
        <title>Gene family expansions and transcriptome signatures uncover fungal adaptations to wood decay.</title>
        <authorList>
            <person name="Hage H."/>
            <person name="Miyauchi S."/>
            <person name="Viragh M."/>
            <person name="Drula E."/>
            <person name="Min B."/>
            <person name="Chaduli D."/>
            <person name="Navarro D."/>
            <person name="Favel A."/>
            <person name="Norest M."/>
            <person name="Lesage-Meessen L."/>
            <person name="Balint B."/>
            <person name="Merenyi Z."/>
            <person name="de Eugenio L."/>
            <person name="Morin E."/>
            <person name="Martinez A.T."/>
            <person name="Baldrian P."/>
            <person name="Stursova M."/>
            <person name="Martinez M.J."/>
            <person name="Novotny C."/>
            <person name="Magnuson J.K."/>
            <person name="Spatafora J.W."/>
            <person name="Maurice S."/>
            <person name="Pangilinan J."/>
            <person name="Andreopoulos W."/>
            <person name="LaButti K."/>
            <person name="Hundley H."/>
            <person name="Na H."/>
            <person name="Kuo A."/>
            <person name="Barry K."/>
            <person name="Lipzen A."/>
            <person name="Henrissat B."/>
            <person name="Riley R."/>
            <person name="Ahrendt S."/>
            <person name="Nagy L.G."/>
            <person name="Grigoriev I.V."/>
            <person name="Martin F."/>
            <person name="Rosso M.N."/>
        </authorList>
    </citation>
    <scope>NUCLEOTIDE SEQUENCE [LARGE SCALE GENOMIC DNA]</scope>
    <source>
        <strain evidence="2 3">CIRM-BRFM 1785</strain>
    </source>
</reference>
<dbReference type="GeneID" id="72000970"/>
<sequence>MRQQWEDEKRQPLGENAVLQDAANRLDTQVRDTKRDLKKLADTGKAVEHARASIQQELDNARRVIDKLDNELMAERGRLRTSSTVQSRVQREKEQVAYQLRRTESDMTDVGSQLQTLKQENQELSSHLRSSSVAEQKARLFESKVSENAEMIEQLRYECSLFPARGRTQGAPARYSRSQRYALTSPCWATSPDQ</sequence>
<feature type="compositionally biased region" description="Basic and acidic residues" evidence="1">
    <location>
        <begin position="1"/>
        <end position="12"/>
    </location>
</feature>
<evidence type="ECO:0000313" key="2">
    <source>
        <dbReference type="EMBL" id="KAH9840947.1"/>
    </source>
</evidence>
<protein>
    <submittedName>
        <fullName evidence="2">Uncharacterized protein</fullName>
    </submittedName>
</protein>
<proteinExistence type="predicted"/>
<name>A0ABQ8KRF3_9APHY</name>
<organism evidence="2 3">
    <name type="scientific">Rhodofomes roseus</name>
    <dbReference type="NCBI Taxonomy" id="34475"/>
    <lineage>
        <taxon>Eukaryota</taxon>
        <taxon>Fungi</taxon>
        <taxon>Dikarya</taxon>
        <taxon>Basidiomycota</taxon>
        <taxon>Agaricomycotina</taxon>
        <taxon>Agaricomycetes</taxon>
        <taxon>Polyporales</taxon>
        <taxon>Rhodofomes</taxon>
    </lineage>
</organism>
<accession>A0ABQ8KRF3</accession>